<dbReference type="PANTHER" id="PTHR45877:SF2">
    <property type="entry name" value="E3 UBIQUITIN-PROTEIN LIGASE SINA-RELATED"/>
    <property type="match status" value="1"/>
</dbReference>
<protein>
    <submittedName>
        <fullName evidence="6">Seven in absentia protein family</fullName>
    </submittedName>
</protein>
<evidence type="ECO:0000256" key="4">
    <source>
        <dbReference type="PROSITE-ProRule" id="PRU00455"/>
    </source>
</evidence>
<dbReference type="Proteomes" id="UP001458880">
    <property type="component" value="Unassembled WGS sequence"/>
</dbReference>
<dbReference type="GO" id="GO:0031624">
    <property type="term" value="F:ubiquitin conjugating enzyme binding"/>
    <property type="evidence" value="ECO:0007669"/>
    <property type="project" value="TreeGrafter"/>
</dbReference>
<dbReference type="Gene3D" id="3.30.40.10">
    <property type="entry name" value="Zinc/RING finger domain, C3HC4 (zinc finger)"/>
    <property type="match status" value="1"/>
</dbReference>
<organism evidence="6 7">
    <name type="scientific">Popillia japonica</name>
    <name type="common">Japanese beetle</name>
    <dbReference type="NCBI Taxonomy" id="7064"/>
    <lineage>
        <taxon>Eukaryota</taxon>
        <taxon>Metazoa</taxon>
        <taxon>Ecdysozoa</taxon>
        <taxon>Arthropoda</taxon>
        <taxon>Hexapoda</taxon>
        <taxon>Insecta</taxon>
        <taxon>Pterygota</taxon>
        <taxon>Neoptera</taxon>
        <taxon>Endopterygota</taxon>
        <taxon>Coleoptera</taxon>
        <taxon>Polyphaga</taxon>
        <taxon>Scarabaeiformia</taxon>
        <taxon>Scarabaeidae</taxon>
        <taxon>Rutelinae</taxon>
        <taxon>Popillia</taxon>
    </lineage>
</organism>
<proteinExistence type="predicted"/>
<gene>
    <name evidence="6" type="ORF">QE152_g18926</name>
</gene>
<evidence type="ECO:0000256" key="1">
    <source>
        <dbReference type="ARBA" id="ARBA00022723"/>
    </source>
</evidence>
<dbReference type="InterPro" id="IPR013010">
    <property type="entry name" value="Znf_SIAH"/>
</dbReference>
<dbReference type="GO" id="GO:0043161">
    <property type="term" value="P:proteasome-mediated ubiquitin-dependent protein catabolic process"/>
    <property type="evidence" value="ECO:0007669"/>
    <property type="project" value="TreeGrafter"/>
</dbReference>
<dbReference type="InterPro" id="IPR013083">
    <property type="entry name" value="Znf_RING/FYVE/PHD"/>
</dbReference>
<accession>A0AAW1L425</accession>
<dbReference type="SUPFAM" id="SSF49599">
    <property type="entry name" value="TRAF domain-like"/>
    <property type="match status" value="1"/>
</dbReference>
<dbReference type="GO" id="GO:0061630">
    <property type="term" value="F:ubiquitin protein ligase activity"/>
    <property type="evidence" value="ECO:0007669"/>
    <property type="project" value="TreeGrafter"/>
</dbReference>
<evidence type="ECO:0000259" key="5">
    <source>
        <dbReference type="PROSITE" id="PS51081"/>
    </source>
</evidence>
<dbReference type="GO" id="GO:0008270">
    <property type="term" value="F:zinc ion binding"/>
    <property type="evidence" value="ECO:0007669"/>
    <property type="project" value="UniProtKB-KW"/>
</dbReference>
<evidence type="ECO:0000256" key="2">
    <source>
        <dbReference type="ARBA" id="ARBA00022771"/>
    </source>
</evidence>
<comment type="caution">
    <text evidence="6">The sequence shown here is derived from an EMBL/GenBank/DDBJ whole genome shotgun (WGS) entry which is preliminary data.</text>
</comment>
<feature type="domain" description="SIAH-type" evidence="5">
    <location>
        <begin position="62"/>
        <end position="123"/>
    </location>
</feature>
<evidence type="ECO:0000313" key="7">
    <source>
        <dbReference type="Proteomes" id="UP001458880"/>
    </source>
</evidence>
<keyword evidence="1" id="KW-0479">Metal-binding</keyword>
<dbReference type="PROSITE" id="PS51081">
    <property type="entry name" value="ZF_SIAH"/>
    <property type="match status" value="1"/>
</dbReference>
<dbReference type="AlphaFoldDB" id="A0AAW1L425"/>
<reference evidence="6 7" key="1">
    <citation type="journal article" date="2024" name="BMC Genomics">
        <title>De novo assembly and annotation of Popillia japonica's genome with initial clues to its potential as an invasive pest.</title>
        <authorList>
            <person name="Cucini C."/>
            <person name="Boschi S."/>
            <person name="Funari R."/>
            <person name="Cardaioli E."/>
            <person name="Iannotti N."/>
            <person name="Marturano G."/>
            <person name="Paoli F."/>
            <person name="Bruttini M."/>
            <person name="Carapelli A."/>
            <person name="Frati F."/>
            <person name="Nardi F."/>
        </authorList>
    </citation>
    <scope>NUCLEOTIDE SEQUENCE [LARGE SCALE GENOMIC DNA]</scope>
    <source>
        <strain evidence="6">DMR45628</strain>
    </source>
</reference>
<dbReference type="InterPro" id="IPR004162">
    <property type="entry name" value="SINA-like_animal"/>
</dbReference>
<dbReference type="PANTHER" id="PTHR45877">
    <property type="entry name" value="E3 UBIQUITIN-PROTEIN LIGASE SIAH2"/>
    <property type="match status" value="1"/>
</dbReference>
<evidence type="ECO:0000313" key="6">
    <source>
        <dbReference type="EMBL" id="KAK9727939.1"/>
    </source>
</evidence>
<keyword evidence="3" id="KW-0862">Zinc</keyword>
<keyword evidence="2 4" id="KW-0863">Zinc-finger</keyword>
<dbReference type="GO" id="GO:0005737">
    <property type="term" value="C:cytoplasm"/>
    <property type="evidence" value="ECO:0007669"/>
    <property type="project" value="TreeGrafter"/>
</dbReference>
<name>A0AAW1L425_POPJA</name>
<sequence>MNVLTTTDLMDLPIFRCRSCTRRLRYPIMEIADFGNVCGICFQKTPYTDAAQNEELCLQMKKLYFSCYYVEDGCTFYGSFTKTFKHERMCRFKVIRCPFAYQNKCDKQLQLLDIPKHISEDHTDSVLSVEDGSIIVENPSDSNPHRFDAFKIDENYFLMRSLLDKEAQRILYTFYRLTDGYSAENIRFYSMGFNSFDERGLVLPGFKLTDKFDRKHAFIANISALDSLESVQKLKINFRNETDAIINILSNKVWWQCRKCLKTSATTSFCSNCRRPIPECADCKGRCCTYTKYAWSPFADPQIGFVFACDSTGCNQFVRGDKYLIHRNYLCRFKTHQCVICDGNYTVADMRAHMEDAHTDLVNPQVCFVSVDQPIKHVFINDVDVFVAECFLAADTQKLAVTIVKVTEPNWDDNFIWKVLIRKEGSKSESFTKTSDCTMDGSFKEMEVSDYIVDNGLDFVLTSALGIGITLLLLL</sequence>
<dbReference type="Pfam" id="PF21361">
    <property type="entry name" value="Sina_ZnF"/>
    <property type="match status" value="1"/>
</dbReference>
<evidence type="ECO:0000256" key="3">
    <source>
        <dbReference type="ARBA" id="ARBA00022833"/>
    </source>
</evidence>
<dbReference type="EMBL" id="JASPKY010000174">
    <property type="protein sequence ID" value="KAK9727939.1"/>
    <property type="molecule type" value="Genomic_DNA"/>
</dbReference>
<keyword evidence="7" id="KW-1185">Reference proteome</keyword>